<feature type="compositionally biased region" description="Basic and acidic residues" evidence="1">
    <location>
        <begin position="22"/>
        <end position="32"/>
    </location>
</feature>
<proteinExistence type="predicted"/>
<gene>
    <name evidence="3" type="primary">LOC111288618</name>
</gene>
<organism evidence="2 3">
    <name type="scientific">Durio zibethinus</name>
    <name type="common">Durian</name>
    <dbReference type="NCBI Taxonomy" id="66656"/>
    <lineage>
        <taxon>Eukaryota</taxon>
        <taxon>Viridiplantae</taxon>
        <taxon>Streptophyta</taxon>
        <taxon>Embryophyta</taxon>
        <taxon>Tracheophyta</taxon>
        <taxon>Spermatophyta</taxon>
        <taxon>Magnoliopsida</taxon>
        <taxon>eudicotyledons</taxon>
        <taxon>Gunneridae</taxon>
        <taxon>Pentapetalae</taxon>
        <taxon>rosids</taxon>
        <taxon>malvids</taxon>
        <taxon>Malvales</taxon>
        <taxon>Malvaceae</taxon>
        <taxon>Helicteroideae</taxon>
        <taxon>Durio</taxon>
    </lineage>
</organism>
<accession>A0A6P5Y4H3</accession>
<protein>
    <submittedName>
        <fullName evidence="3">Uncharacterized protein LOC111288618 isoform X1</fullName>
    </submittedName>
</protein>
<evidence type="ECO:0000313" key="3">
    <source>
        <dbReference type="RefSeq" id="XP_022735314.1"/>
    </source>
</evidence>
<dbReference type="Proteomes" id="UP000515121">
    <property type="component" value="Unplaced"/>
</dbReference>
<keyword evidence="2" id="KW-1185">Reference proteome</keyword>
<feature type="region of interest" description="Disordered" evidence="1">
    <location>
        <begin position="1"/>
        <end position="61"/>
    </location>
</feature>
<dbReference type="RefSeq" id="XP_022735314.1">
    <property type="nucleotide sequence ID" value="XM_022879579.1"/>
</dbReference>
<dbReference type="AlphaFoldDB" id="A0A6P5Y4H3"/>
<reference evidence="3" key="1">
    <citation type="submission" date="2025-08" db="UniProtKB">
        <authorList>
            <consortium name="RefSeq"/>
        </authorList>
    </citation>
    <scope>IDENTIFICATION</scope>
    <source>
        <tissue evidence="3">Fruit stalk</tissue>
    </source>
</reference>
<name>A0A6P5Y4H3_DURZI</name>
<sequence length="161" mass="17724">MEGWDVINLPASSNSLSGSESGELRDLDDGPHQVDSQPNNAETKDGETKAGISDLKEGDIRNPQSHLIVEVEIDNSLVDDSSDMQISDEITETVRVEEKLNDFSSGAHSESFTVEEKMDGFSVPNKKRRLDVKNGSPIQNHMMDELVNRSLMNFCRSGQSG</sequence>
<dbReference type="KEGG" id="dzi:111288618"/>
<evidence type="ECO:0000256" key="1">
    <source>
        <dbReference type="SAM" id="MobiDB-lite"/>
    </source>
</evidence>
<feature type="compositionally biased region" description="Basic and acidic residues" evidence="1">
    <location>
        <begin position="42"/>
        <end position="60"/>
    </location>
</feature>
<evidence type="ECO:0000313" key="2">
    <source>
        <dbReference type="Proteomes" id="UP000515121"/>
    </source>
</evidence>
<feature type="compositionally biased region" description="Low complexity" evidence="1">
    <location>
        <begin position="12"/>
        <end position="21"/>
    </location>
</feature>
<dbReference type="GeneID" id="111288618"/>